<name>A0AA88PK59_9TELE</name>
<organism evidence="1 2">
    <name type="scientific">Cirrhinus molitorella</name>
    <name type="common">mud carp</name>
    <dbReference type="NCBI Taxonomy" id="172907"/>
    <lineage>
        <taxon>Eukaryota</taxon>
        <taxon>Metazoa</taxon>
        <taxon>Chordata</taxon>
        <taxon>Craniata</taxon>
        <taxon>Vertebrata</taxon>
        <taxon>Euteleostomi</taxon>
        <taxon>Actinopterygii</taxon>
        <taxon>Neopterygii</taxon>
        <taxon>Teleostei</taxon>
        <taxon>Ostariophysi</taxon>
        <taxon>Cypriniformes</taxon>
        <taxon>Cyprinidae</taxon>
        <taxon>Labeoninae</taxon>
        <taxon>Labeonini</taxon>
        <taxon>Cirrhinus</taxon>
    </lineage>
</organism>
<evidence type="ECO:0000313" key="2">
    <source>
        <dbReference type="Proteomes" id="UP001187343"/>
    </source>
</evidence>
<dbReference type="AlphaFoldDB" id="A0AA88PK59"/>
<protein>
    <submittedName>
        <fullName evidence="1">Uncharacterized protein</fullName>
    </submittedName>
</protein>
<evidence type="ECO:0000313" key="1">
    <source>
        <dbReference type="EMBL" id="KAK2884075.1"/>
    </source>
</evidence>
<sequence>MHTAGEGTVLLDEVRLHHHRKPVVVPPPPLLLFLKGSLMETHSLHRRRLIFLDFWLSVHSSPCPSVKPTQCPAYSVLSASGTDTFSWSKVL</sequence>
<comment type="caution">
    <text evidence="1">The sequence shown here is derived from an EMBL/GenBank/DDBJ whole genome shotgun (WGS) entry which is preliminary data.</text>
</comment>
<accession>A0AA88PK59</accession>
<dbReference type="Proteomes" id="UP001187343">
    <property type="component" value="Unassembled WGS sequence"/>
</dbReference>
<gene>
    <name evidence="1" type="ORF">Q8A67_017712</name>
</gene>
<dbReference type="EMBL" id="JAUYZG010000017">
    <property type="protein sequence ID" value="KAK2884075.1"/>
    <property type="molecule type" value="Genomic_DNA"/>
</dbReference>
<reference evidence="1" key="1">
    <citation type="submission" date="2023-08" db="EMBL/GenBank/DDBJ databases">
        <title>Chromosome-level Genome Assembly of mud carp (Cirrhinus molitorella).</title>
        <authorList>
            <person name="Liu H."/>
        </authorList>
    </citation>
    <scope>NUCLEOTIDE SEQUENCE</scope>
    <source>
        <strain evidence="1">Prfri</strain>
        <tissue evidence="1">Muscle</tissue>
    </source>
</reference>
<keyword evidence="2" id="KW-1185">Reference proteome</keyword>
<proteinExistence type="predicted"/>